<name>A0A0E4CUA9_9BACL</name>
<protein>
    <submittedName>
        <fullName evidence="2">Uncharacterized protein</fullName>
    </submittedName>
</protein>
<organism evidence="2 3">
    <name type="scientific">Paenibacillus riograndensis SBR5</name>
    <dbReference type="NCBI Taxonomy" id="1073571"/>
    <lineage>
        <taxon>Bacteria</taxon>
        <taxon>Bacillati</taxon>
        <taxon>Bacillota</taxon>
        <taxon>Bacilli</taxon>
        <taxon>Bacillales</taxon>
        <taxon>Paenibacillaceae</taxon>
        <taxon>Paenibacillus</taxon>
        <taxon>Paenibacillus sonchi group</taxon>
    </lineage>
</organism>
<feature type="transmembrane region" description="Helical" evidence="1">
    <location>
        <begin position="134"/>
        <end position="156"/>
    </location>
</feature>
<dbReference type="NCBIfam" id="NF038403">
    <property type="entry name" value="perm_prefix_1"/>
    <property type="match status" value="1"/>
</dbReference>
<keyword evidence="1" id="KW-0812">Transmembrane</keyword>
<feature type="transmembrane region" description="Helical" evidence="1">
    <location>
        <begin position="192"/>
        <end position="211"/>
    </location>
</feature>
<accession>A0A0E4CUA9</accession>
<reference evidence="3" key="1">
    <citation type="submission" date="2015-03" db="EMBL/GenBank/DDBJ databases">
        <authorList>
            <person name="Wibberg D."/>
        </authorList>
    </citation>
    <scope>NUCLEOTIDE SEQUENCE [LARGE SCALE GENOMIC DNA]</scope>
</reference>
<keyword evidence="1" id="KW-0472">Membrane</keyword>
<evidence type="ECO:0000313" key="2">
    <source>
        <dbReference type="EMBL" id="CQR51722.1"/>
    </source>
</evidence>
<dbReference type="AlphaFoldDB" id="A0A0E4CUA9"/>
<proteinExistence type="predicted"/>
<dbReference type="KEGG" id="pri:PRIO_0457"/>
<dbReference type="HOGENOM" id="CLU_060318_2_0_9"/>
<dbReference type="RefSeq" id="WP_020430860.1">
    <property type="nucleotide sequence ID" value="NZ_AGBD01001141.1"/>
</dbReference>
<sequence length="262" mass="28762">MDTINSYLNNMFAALPRTVQMEGIKQDLLASMEEKYHELKEEGKTENEAIGIVISEFGNIGELMEELDIAVEDEENNLPVLAPEDTWGYMVAKKKAGFMIGIGGMLCLIGPALLILLVVLAENDFLQGILSEDAAGILGVVALLILVALAVGLFIFSGMMLEKYKYLNKGFNLPHHLRSEIQQRSSAYASTYNLSLVMGVCLCVLSPVPVIAESLINNDSSGYGAVLLLAMIAVAVFLFIYYGNIKESFSFLLKEGEYTRKK</sequence>
<dbReference type="Proteomes" id="UP000033163">
    <property type="component" value="Chromosome I"/>
</dbReference>
<feature type="transmembrane region" description="Helical" evidence="1">
    <location>
        <begin position="223"/>
        <end position="242"/>
    </location>
</feature>
<feature type="transmembrane region" description="Helical" evidence="1">
    <location>
        <begin position="98"/>
        <end position="122"/>
    </location>
</feature>
<evidence type="ECO:0000313" key="3">
    <source>
        <dbReference type="Proteomes" id="UP000033163"/>
    </source>
</evidence>
<dbReference type="EMBL" id="LN831776">
    <property type="protein sequence ID" value="CQR51722.1"/>
    <property type="molecule type" value="Genomic_DNA"/>
</dbReference>
<keyword evidence="1" id="KW-1133">Transmembrane helix</keyword>
<dbReference type="InterPro" id="IPR047928">
    <property type="entry name" value="Perm_prefix_1"/>
</dbReference>
<gene>
    <name evidence="2" type="ORF">PRIO_0457</name>
</gene>
<dbReference type="PATRIC" id="fig|1073571.4.peg.457"/>
<evidence type="ECO:0000256" key="1">
    <source>
        <dbReference type="SAM" id="Phobius"/>
    </source>
</evidence>